<dbReference type="NCBIfam" id="TIGR00681">
    <property type="entry name" value="kdpC"/>
    <property type="match status" value="1"/>
</dbReference>
<dbReference type="PANTHER" id="PTHR30042">
    <property type="entry name" value="POTASSIUM-TRANSPORTING ATPASE C CHAIN"/>
    <property type="match status" value="1"/>
</dbReference>
<keyword evidence="3 11" id="KW-0633">Potassium transport</keyword>
<keyword evidence="2 11" id="KW-1003">Cell membrane</keyword>
<dbReference type="NCBIfam" id="NF001454">
    <property type="entry name" value="PRK00315.1"/>
    <property type="match status" value="1"/>
</dbReference>
<evidence type="ECO:0000256" key="9">
    <source>
        <dbReference type="ARBA" id="ARBA00023065"/>
    </source>
</evidence>
<proteinExistence type="inferred from homology"/>
<evidence type="ECO:0000313" key="12">
    <source>
        <dbReference type="EMBL" id="PYE82285.1"/>
    </source>
</evidence>
<comment type="caution">
    <text evidence="12">The sequence shown here is derived from an EMBL/GenBank/DDBJ whole genome shotgun (WGS) entry which is preliminary data.</text>
</comment>
<dbReference type="PANTHER" id="PTHR30042:SF2">
    <property type="entry name" value="POTASSIUM-TRANSPORTING ATPASE KDPC SUBUNIT"/>
    <property type="match status" value="1"/>
</dbReference>
<keyword evidence="8 11" id="KW-1133">Transmembrane helix</keyword>
<keyword evidence="6 11" id="KW-0067">ATP-binding</keyword>
<evidence type="ECO:0000256" key="11">
    <source>
        <dbReference type="HAMAP-Rule" id="MF_00276"/>
    </source>
</evidence>
<evidence type="ECO:0000256" key="5">
    <source>
        <dbReference type="ARBA" id="ARBA00022741"/>
    </source>
</evidence>
<evidence type="ECO:0000256" key="10">
    <source>
        <dbReference type="ARBA" id="ARBA00023136"/>
    </source>
</evidence>
<organism evidence="12 13">
    <name type="scientific">Pseudoroseicyclus aestuarii</name>
    <dbReference type="NCBI Taxonomy" id="1795041"/>
    <lineage>
        <taxon>Bacteria</taxon>
        <taxon>Pseudomonadati</taxon>
        <taxon>Pseudomonadota</taxon>
        <taxon>Alphaproteobacteria</taxon>
        <taxon>Rhodobacterales</taxon>
        <taxon>Paracoccaceae</taxon>
        <taxon>Pseudoroseicyclus</taxon>
    </lineage>
</organism>
<evidence type="ECO:0000256" key="3">
    <source>
        <dbReference type="ARBA" id="ARBA00022538"/>
    </source>
</evidence>
<evidence type="ECO:0000256" key="8">
    <source>
        <dbReference type="ARBA" id="ARBA00022989"/>
    </source>
</evidence>
<comment type="function">
    <text evidence="11">Part of the high-affinity ATP-driven potassium transport (or Kdp) system, which catalyzes the hydrolysis of ATP coupled with the electrogenic transport of potassium into the cytoplasm. This subunit acts as a catalytic chaperone that increases the ATP-binding affinity of the ATP-hydrolyzing subunit KdpB by the formation of a transient KdpB/KdpC/ATP ternary complex.</text>
</comment>
<evidence type="ECO:0000256" key="6">
    <source>
        <dbReference type="ARBA" id="ARBA00022840"/>
    </source>
</evidence>
<dbReference type="GO" id="GO:0005886">
    <property type="term" value="C:plasma membrane"/>
    <property type="evidence" value="ECO:0007669"/>
    <property type="project" value="UniProtKB-SubCell"/>
</dbReference>
<dbReference type="PIRSF" id="PIRSF001296">
    <property type="entry name" value="K_ATPase_KdpC"/>
    <property type="match status" value="1"/>
</dbReference>
<dbReference type="Proteomes" id="UP000248311">
    <property type="component" value="Unassembled WGS sequence"/>
</dbReference>
<keyword evidence="5 11" id="KW-0547">Nucleotide-binding</keyword>
<evidence type="ECO:0000256" key="1">
    <source>
        <dbReference type="ARBA" id="ARBA00022448"/>
    </source>
</evidence>
<dbReference type="RefSeq" id="WP_110814919.1">
    <property type="nucleotide sequence ID" value="NZ_QJTE01000004.1"/>
</dbReference>
<dbReference type="OrthoDB" id="9788285at2"/>
<protein>
    <recommendedName>
        <fullName evidence="11">Potassium-transporting ATPase KdpC subunit</fullName>
    </recommendedName>
    <alternativeName>
        <fullName evidence="11">ATP phosphohydrolase [potassium-transporting] C chain</fullName>
    </alternativeName>
    <alternativeName>
        <fullName evidence="11">Potassium-binding and translocating subunit C</fullName>
    </alternativeName>
    <alternativeName>
        <fullName evidence="11">Potassium-translocating ATPase C chain</fullName>
    </alternativeName>
</protein>
<dbReference type="HAMAP" id="MF_00276">
    <property type="entry name" value="KdpC"/>
    <property type="match status" value="1"/>
</dbReference>
<keyword evidence="13" id="KW-1185">Reference proteome</keyword>
<accession>A0A318SNU6</accession>
<dbReference type="AlphaFoldDB" id="A0A318SNU6"/>
<comment type="subunit">
    <text evidence="11">The system is composed of three essential subunits: KdpA, KdpB and KdpC.</text>
</comment>
<evidence type="ECO:0000256" key="4">
    <source>
        <dbReference type="ARBA" id="ARBA00022692"/>
    </source>
</evidence>
<evidence type="ECO:0000256" key="7">
    <source>
        <dbReference type="ARBA" id="ARBA00022958"/>
    </source>
</evidence>
<dbReference type="GO" id="GO:0005524">
    <property type="term" value="F:ATP binding"/>
    <property type="evidence" value="ECO:0007669"/>
    <property type="project" value="UniProtKB-UniRule"/>
</dbReference>
<reference evidence="12 13" key="1">
    <citation type="submission" date="2018-06" db="EMBL/GenBank/DDBJ databases">
        <title>Genomic Encyclopedia of Type Strains, Phase III (KMG-III): the genomes of soil and plant-associated and newly described type strains.</title>
        <authorList>
            <person name="Whitman W."/>
        </authorList>
    </citation>
    <scope>NUCLEOTIDE SEQUENCE [LARGE SCALE GENOMIC DNA]</scope>
    <source>
        <strain evidence="12 13">CECT 9025</strain>
    </source>
</reference>
<keyword evidence="1 11" id="KW-0813">Transport</keyword>
<dbReference type="GO" id="GO:0008556">
    <property type="term" value="F:P-type potassium transmembrane transporter activity"/>
    <property type="evidence" value="ECO:0007669"/>
    <property type="project" value="InterPro"/>
</dbReference>
<sequence length="190" mass="19484">MTTILRPALVLLALMTLMTGLAYPLALTGIAQAAMPWRASGSLVEQEGRVVGSALIGQAFAAPEYLHPRPSAVDYDAAAAGASNFGPSAPALLEAVQNRAADWRRETGQKAVPLDAVTASASGLDPDISPENARGQAARIAAARGAETAEVLRILDQATTGPWLGLFGPAHVDVLGANRALDAALPRDAG</sequence>
<keyword evidence="10 11" id="KW-0472">Membrane</keyword>
<gene>
    <name evidence="11" type="primary">kdpC</name>
    <name evidence="12" type="ORF">DFP88_10437</name>
</gene>
<evidence type="ECO:0000256" key="2">
    <source>
        <dbReference type="ARBA" id="ARBA00022475"/>
    </source>
</evidence>
<keyword evidence="7 11" id="KW-0630">Potassium</keyword>
<dbReference type="Pfam" id="PF02669">
    <property type="entry name" value="KdpC"/>
    <property type="match status" value="1"/>
</dbReference>
<dbReference type="EMBL" id="QJTE01000004">
    <property type="protein sequence ID" value="PYE82285.1"/>
    <property type="molecule type" value="Genomic_DNA"/>
</dbReference>
<keyword evidence="9 11" id="KW-0406">Ion transport</keyword>
<evidence type="ECO:0000313" key="13">
    <source>
        <dbReference type="Proteomes" id="UP000248311"/>
    </source>
</evidence>
<comment type="similarity">
    <text evidence="11">Belongs to the KdpC family.</text>
</comment>
<dbReference type="InterPro" id="IPR003820">
    <property type="entry name" value="KdpC"/>
</dbReference>
<keyword evidence="4 11" id="KW-0812">Transmembrane</keyword>
<comment type="subcellular location">
    <subcellularLocation>
        <location evidence="11">Cell membrane</location>
        <topology evidence="11">Single-pass membrane protein</topology>
    </subcellularLocation>
</comment>
<name>A0A318SNU6_9RHOB</name>